<evidence type="ECO:0000256" key="2">
    <source>
        <dbReference type="ARBA" id="ARBA00023125"/>
    </source>
</evidence>
<dbReference type="PROSITE" id="PS01124">
    <property type="entry name" value="HTH_ARAC_FAMILY_2"/>
    <property type="match status" value="1"/>
</dbReference>
<evidence type="ECO:0000313" key="6">
    <source>
        <dbReference type="Proteomes" id="UP000811492"/>
    </source>
</evidence>
<keyword evidence="1" id="KW-0805">Transcription regulation</keyword>
<feature type="domain" description="HTH araC/xylS-type" evidence="4">
    <location>
        <begin position="169"/>
        <end position="247"/>
    </location>
</feature>
<reference evidence="5 6" key="1">
    <citation type="submission" date="2021-02" db="EMBL/GenBank/DDBJ databases">
        <title>Draft genome and description of Leucobacter sp nov strain Marseille-Q4368.</title>
        <authorList>
            <person name="Boxberger M."/>
            <person name="La Scola B."/>
        </authorList>
    </citation>
    <scope>NUCLEOTIDE SEQUENCE [LARGE SCALE GENOMIC DNA]</scope>
    <source>
        <strain evidence="5 6">Marseille-Q4368</strain>
    </source>
</reference>
<proteinExistence type="predicted"/>
<keyword evidence="3" id="KW-0804">Transcription</keyword>
<protein>
    <submittedName>
        <fullName evidence="5">Helix-turn-helix transcriptional regulator</fullName>
    </submittedName>
</protein>
<evidence type="ECO:0000313" key="5">
    <source>
        <dbReference type="EMBL" id="MBS3181285.1"/>
    </source>
</evidence>
<dbReference type="InterPro" id="IPR046532">
    <property type="entry name" value="DUF6597"/>
</dbReference>
<dbReference type="PRINTS" id="PR00032">
    <property type="entry name" value="HTHARAC"/>
</dbReference>
<name>A0ABS5M257_9MICO</name>
<dbReference type="InterPro" id="IPR009057">
    <property type="entry name" value="Homeodomain-like_sf"/>
</dbReference>
<dbReference type="InterPro" id="IPR050204">
    <property type="entry name" value="AraC_XylS_family_regulators"/>
</dbReference>
<dbReference type="InterPro" id="IPR018060">
    <property type="entry name" value="HTH_AraC"/>
</dbReference>
<dbReference type="Gene3D" id="1.10.10.60">
    <property type="entry name" value="Homeodomain-like"/>
    <property type="match status" value="1"/>
</dbReference>
<dbReference type="PANTHER" id="PTHR46796">
    <property type="entry name" value="HTH-TYPE TRANSCRIPTIONAL ACTIVATOR RHAS-RELATED"/>
    <property type="match status" value="1"/>
</dbReference>
<gene>
    <name evidence="5" type="ORF">JSQ98_03605</name>
</gene>
<dbReference type="SMART" id="SM00342">
    <property type="entry name" value="HTH_ARAC"/>
    <property type="match status" value="1"/>
</dbReference>
<dbReference type="Pfam" id="PF20240">
    <property type="entry name" value="DUF6597"/>
    <property type="match status" value="1"/>
</dbReference>
<keyword evidence="6" id="KW-1185">Reference proteome</keyword>
<dbReference type="EMBL" id="JAFEVO010000001">
    <property type="protein sequence ID" value="MBS3181285.1"/>
    <property type="molecule type" value="Genomic_DNA"/>
</dbReference>
<dbReference type="Proteomes" id="UP000811492">
    <property type="component" value="Unassembled WGS sequence"/>
</dbReference>
<evidence type="ECO:0000256" key="3">
    <source>
        <dbReference type="ARBA" id="ARBA00023163"/>
    </source>
</evidence>
<dbReference type="InterPro" id="IPR020449">
    <property type="entry name" value="Tscrpt_reg_AraC-type_HTH"/>
</dbReference>
<dbReference type="SUPFAM" id="SSF46689">
    <property type="entry name" value="Homeodomain-like"/>
    <property type="match status" value="1"/>
</dbReference>
<evidence type="ECO:0000256" key="1">
    <source>
        <dbReference type="ARBA" id="ARBA00023015"/>
    </source>
</evidence>
<organism evidence="5 6">
    <name type="scientific">Leucobacter manosquensis</name>
    <dbReference type="NCBI Taxonomy" id="2810611"/>
    <lineage>
        <taxon>Bacteria</taxon>
        <taxon>Bacillati</taxon>
        <taxon>Actinomycetota</taxon>
        <taxon>Actinomycetes</taxon>
        <taxon>Micrococcales</taxon>
        <taxon>Microbacteriaceae</taxon>
        <taxon>Leucobacter</taxon>
    </lineage>
</organism>
<evidence type="ECO:0000259" key="4">
    <source>
        <dbReference type="PROSITE" id="PS01124"/>
    </source>
</evidence>
<comment type="caution">
    <text evidence="5">The sequence shown here is derived from an EMBL/GenBank/DDBJ whole genome shotgun (WGS) entry which is preliminary data.</text>
</comment>
<dbReference type="PANTHER" id="PTHR46796:SF15">
    <property type="entry name" value="BLL1074 PROTEIN"/>
    <property type="match status" value="1"/>
</dbReference>
<dbReference type="Pfam" id="PF12833">
    <property type="entry name" value="HTH_18"/>
    <property type="match status" value="1"/>
</dbReference>
<dbReference type="RefSeq" id="WP_211648407.1">
    <property type="nucleotide sequence ID" value="NZ_JAFEVO010000001.1"/>
</dbReference>
<keyword evidence="2" id="KW-0238">DNA-binding</keyword>
<sequence length="263" mass="28234">MYSEWAVQGLGVVWRVEPPTLHELSEPASTIVPADGCADFVLRGDALLIAGPSTAWLRSPVELAGPTVGMRFAPGAAATAFQRPLRALRDELVLAEDAVERAAAHRTAGVLRALATGTVSAARHLMHDRTYIETLMTSIDTEGDAGGSPPVWTRTVIRAADREEAFGPLARRLGRSERQLHRSMISEFGYGYAALRRVRRGERARARLQAGDTLAEVAVEAGYSDQAHFTREFSRLTGESPSRYARSIQAVAEPSAGAVGSGA</sequence>
<accession>A0ABS5M257</accession>